<dbReference type="SUPFAM" id="SSF48403">
    <property type="entry name" value="Ankyrin repeat"/>
    <property type="match status" value="1"/>
</dbReference>
<reference evidence="1" key="1">
    <citation type="submission" date="2022-11" db="EMBL/GenBank/DDBJ databases">
        <title>Centuries of genome instability and evolution in soft-shell clam transmissible cancer (bioRxiv).</title>
        <authorList>
            <person name="Hart S.F.M."/>
            <person name="Yonemitsu M.A."/>
            <person name="Giersch R.M."/>
            <person name="Beal B.F."/>
            <person name="Arriagada G."/>
            <person name="Davis B.W."/>
            <person name="Ostrander E.A."/>
            <person name="Goff S.P."/>
            <person name="Metzger M.J."/>
        </authorList>
    </citation>
    <scope>NUCLEOTIDE SEQUENCE</scope>
    <source>
        <strain evidence="1">MELC-2E11</strain>
        <tissue evidence="1">Siphon/mantle</tissue>
    </source>
</reference>
<evidence type="ECO:0000313" key="2">
    <source>
        <dbReference type="Proteomes" id="UP001164746"/>
    </source>
</evidence>
<organism evidence="1 2">
    <name type="scientific">Mya arenaria</name>
    <name type="common">Soft-shell clam</name>
    <dbReference type="NCBI Taxonomy" id="6604"/>
    <lineage>
        <taxon>Eukaryota</taxon>
        <taxon>Metazoa</taxon>
        <taxon>Spiralia</taxon>
        <taxon>Lophotrochozoa</taxon>
        <taxon>Mollusca</taxon>
        <taxon>Bivalvia</taxon>
        <taxon>Autobranchia</taxon>
        <taxon>Heteroconchia</taxon>
        <taxon>Euheterodonta</taxon>
        <taxon>Imparidentia</taxon>
        <taxon>Neoheterodontei</taxon>
        <taxon>Myida</taxon>
        <taxon>Myoidea</taxon>
        <taxon>Myidae</taxon>
        <taxon>Mya</taxon>
    </lineage>
</organism>
<dbReference type="InterPro" id="IPR036770">
    <property type="entry name" value="Ankyrin_rpt-contain_sf"/>
</dbReference>
<gene>
    <name evidence="1" type="ORF">MAR_025069</name>
</gene>
<dbReference type="EMBL" id="CP111014">
    <property type="protein sequence ID" value="WAR00697.1"/>
    <property type="molecule type" value="Genomic_DNA"/>
</dbReference>
<keyword evidence="2" id="KW-1185">Reference proteome</keyword>
<accession>A0ABY7DSL3</accession>
<evidence type="ECO:0000313" key="1">
    <source>
        <dbReference type="EMBL" id="WAR00697.1"/>
    </source>
</evidence>
<dbReference type="Gene3D" id="1.25.40.20">
    <property type="entry name" value="Ankyrin repeat-containing domain"/>
    <property type="match status" value="1"/>
</dbReference>
<name>A0ABY7DSL3_MYAAR</name>
<dbReference type="Proteomes" id="UP001164746">
    <property type="component" value="Chromosome 3"/>
</dbReference>
<proteinExistence type="predicted"/>
<protein>
    <submittedName>
        <fullName evidence="1">Uncharacterized protein</fullName>
    </submittedName>
</protein>
<sequence>MSHSCGQRLSHSCGQRLSHSCGHGLSHYCGQRLSHSCGQRLSHSCGQRLSHSCGHGLSDSCGLRLSDSCGQRLSHSCGQRLSHYCGQGLRTESLLLIGTESFLWTETESFLWIGSESFLWTETESLLSTGTESFLWTGTESFLWTGTESFLCIETGSLLGTETESFLWTVTESFLSTGTGSLLDFKSFLWTETESFLRTKTESFLRTETESLLWTETESFLWTETESFLWTGTESFLWTETESFFWTGTESFLWTGTESFLCTETGSFLWTETESFLWTETWSLLWIETGSLVWTEAESFLWTETESFLWTETGKDVMGSQQSGLGGNLLPSTCVQGRRRSLQHQVGRYRLLSFGESETASVGSTGNTDEDAASLQSEEADSAYNEWLSDTAELENVILSDDIEQLQKICDEKKIDINIQLNDKGETALILAVKLSKIEMVKTLLLTPNIDRNCLNVQYFSPLDVALVTAFDNRLEPRQTVCWEIIECLLQVDAEPSSKDAMMYIIRTALKYCDEEFIYRLILLAKEFSNSTMLHEIMLQKLHRHQPVYIESLDPFFICISEFTIKLLKNANGSRLCDIVNSMIYYLDSYWHCRTNKMTTFQKLILYASAAGWDWTPQQMDYINRVCPYLLSRWCKIQKLYPISLSHLARKSFRLNTQSPVPESLLSLPYRVPDALKDYIMLKDVDEFLDGDEINIKDIRL</sequence>